<gene>
    <name evidence="1" type="ORF">GSY63_07930</name>
</gene>
<comment type="caution">
    <text evidence="1">The sequence shown here is derived from an EMBL/GenBank/DDBJ whole genome shotgun (WGS) entry which is preliminary data.</text>
</comment>
<evidence type="ECO:0000313" key="2">
    <source>
        <dbReference type="Proteomes" id="UP000638732"/>
    </source>
</evidence>
<dbReference type="AlphaFoldDB" id="A0A965ZFK0"/>
<proteinExistence type="predicted"/>
<sequence>MRGRLAFLLVLVTLTGVVNATGLLQKFEKSTFYQAMASGTLSEIENQLTAVASAPVEDRGAYEGVLLMRKAGLLSKPKDKLHFFKDGRIKFQTAFMADSNNAEFRFLRLGIQEHAPKVVKYSSNIQVDKAYIKEHFKSLSPVVQHAVIEYSKTSKVLHPEDFN</sequence>
<accession>A0A965ZFK0</accession>
<dbReference type="EMBL" id="WWEO01000041">
    <property type="protein sequence ID" value="NCD69283.1"/>
    <property type="molecule type" value="Genomic_DNA"/>
</dbReference>
<evidence type="ECO:0000313" key="1">
    <source>
        <dbReference type="EMBL" id="NCD69283.1"/>
    </source>
</evidence>
<reference evidence="1" key="1">
    <citation type="submission" date="2020-01" db="EMBL/GenBank/DDBJ databases">
        <authorList>
            <person name="Seo Y.L."/>
        </authorList>
    </citation>
    <scope>NUCLEOTIDE SEQUENCE</scope>
    <source>
        <strain evidence="1">R11</strain>
    </source>
</reference>
<keyword evidence="2" id="KW-1185">Reference proteome</keyword>
<name>A0A965ZFK0_9SPHI</name>
<reference evidence="1" key="2">
    <citation type="submission" date="2020-10" db="EMBL/GenBank/DDBJ databases">
        <title>Mucilaginibacter sp. nov., isolated from soil.</title>
        <authorList>
            <person name="Jeon C.O."/>
        </authorList>
    </citation>
    <scope>NUCLEOTIDE SEQUENCE</scope>
    <source>
        <strain evidence="1">R11</strain>
    </source>
</reference>
<organism evidence="1 2">
    <name type="scientific">Mucilaginibacter agri</name>
    <dbReference type="NCBI Taxonomy" id="2695265"/>
    <lineage>
        <taxon>Bacteria</taxon>
        <taxon>Pseudomonadati</taxon>
        <taxon>Bacteroidota</taxon>
        <taxon>Sphingobacteriia</taxon>
        <taxon>Sphingobacteriales</taxon>
        <taxon>Sphingobacteriaceae</taxon>
        <taxon>Mucilaginibacter</taxon>
    </lineage>
</organism>
<protein>
    <submittedName>
        <fullName evidence="1">Uncharacterized protein</fullName>
    </submittedName>
</protein>
<dbReference type="RefSeq" id="WP_166585265.1">
    <property type="nucleotide sequence ID" value="NZ_WWEO01000041.1"/>
</dbReference>
<dbReference type="Proteomes" id="UP000638732">
    <property type="component" value="Unassembled WGS sequence"/>
</dbReference>